<proteinExistence type="inferred from homology"/>
<comment type="cofactor">
    <cofactor evidence="10">
        <name>NAD(+)</name>
        <dbReference type="ChEBI" id="CHEBI:57540"/>
    </cofactor>
    <text evidence="10">Binds 1 NAD(+) per subunit.</text>
</comment>
<keyword evidence="2 8" id="KW-0479">Metal-binding</keyword>
<protein>
    <submittedName>
        <fullName evidence="12">Glycoside hydrolase</fullName>
    </submittedName>
</protein>
<evidence type="ECO:0000313" key="12">
    <source>
        <dbReference type="EMBL" id="KGA36513.1"/>
    </source>
</evidence>
<keyword evidence="5 8" id="KW-0464">Manganese</keyword>
<evidence type="ECO:0000256" key="2">
    <source>
        <dbReference type="ARBA" id="ARBA00022723"/>
    </source>
</evidence>
<dbReference type="GO" id="GO:0046872">
    <property type="term" value="F:metal ion binding"/>
    <property type="evidence" value="ECO:0007669"/>
    <property type="project" value="UniProtKB-KW"/>
</dbReference>
<comment type="caution">
    <text evidence="12">The sequence shown here is derived from an EMBL/GenBank/DDBJ whole genome shotgun (WGS) entry which is preliminary data.</text>
</comment>
<evidence type="ECO:0000256" key="5">
    <source>
        <dbReference type="ARBA" id="ARBA00023211"/>
    </source>
</evidence>
<gene>
    <name evidence="12" type="ORF">KU74_08640</name>
</gene>
<dbReference type="GO" id="GO:0004553">
    <property type="term" value="F:hydrolase activity, hydrolyzing O-glycosyl compounds"/>
    <property type="evidence" value="ECO:0007669"/>
    <property type="project" value="InterPro"/>
</dbReference>
<accession>A0A0M2F658</accession>
<dbReference type="SUPFAM" id="SSF56327">
    <property type="entry name" value="LDH C-terminal domain-like"/>
    <property type="match status" value="1"/>
</dbReference>
<dbReference type="InterPro" id="IPR022616">
    <property type="entry name" value="Glyco_hydro_4_C"/>
</dbReference>
<dbReference type="AlphaFoldDB" id="A0A0M2F658"/>
<dbReference type="SUPFAM" id="SSF51735">
    <property type="entry name" value="NAD(P)-binding Rossmann-fold domains"/>
    <property type="match status" value="1"/>
</dbReference>
<dbReference type="Pfam" id="PF02056">
    <property type="entry name" value="Glyco_hydro_4"/>
    <property type="match status" value="1"/>
</dbReference>
<dbReference type="EMBL" id="JQOD01000001">
    <property type="protein sequence ID" value="KGA36513.1"/>
    <property type="molecule type" value="Genomic_DNA"/>
</dbReference>
<keyword evidence="8" id="KW-0408">Iron</keyword>
<dbReference type="PANTHER" id="PTHR32092">
    <property type="entry name" value="6-PHOSPHO-BETA-GLUCOSIDASE-RELATED"/>
    <property type="match status" value="1"/>
</dbReference>
<dbReference type="Gene3D" id="3.40.50.720">
    <property type="entry name" value="NAD(P)-binding Rossmann-like Domain"/>
    <property type="match status" value="1"/>
</dbReference>
<keyword evidence="8" id="KW-0533">Nickel</keyword>
<dbReference type="InterPro" id="IPR036291">
    <property type="entry name" value="NAD(P)-bd_dom_sf"/>
</dbReference>
<evidence type="ECO:0000256" key="10">
    <source>
        <dbReference type="RuleBase" id="RU361152"/>
    </source>
</evidence>
<organism evidence="12 13">
    <name type="scientific">Pectobacterium brasiliense</name>
    <dbReference type="NCBI Taxonomy" id="180957"/>
    <lineage>
        <taxon>Bacteria</taxon>
        <taxon>Pseudomonadati</taxon>
        <taxon>Pseudomonadota</taxon>
        <taxon>Gammaproteobacteria</taxon>
        <taxon>Enterobacterales</taxon>
        <taxon>Pectobacteriaceae</taxon>
        <taxon>Pectobacterium</taxon>
    </lineage>
</organism>
<dbReference type="Pfam" id="PF11975">
    <property type="entry name" value="Glyco_hydro_4C"/>
    <property type="match status" value="1"/>
</dbReference>
<dbReference type="RefSeq" id="WP_039313744.1">
    <property type="nucleotide sequence ID" value="NZ_JQOD01000001.1"/>
</dbReference>
<comment type="similarity">
    <text evidence="1 10">Belongs to the glycosyl hydrolase 4 family.</text>
</comment>
<name>A0A0M2F658_9GAMM</name>
<dbReference type="Gene3D" id="3.90.110.10">
    <property type="entry name" value="Lactate dehydrogenase/glycoside hydrolase, family 4, C-terminal"/>
    <property type="match status" value="1"/>
</dbReference>
<dbReference type="Proteomes" id="UP000029435">
    <property type="component" value="Unassembled WGS sequence"/>
</dbReference>
<keyword evidence="8" id="KW-0170">Cobalt</keyword>
<evidence type="ECO:0000256" key="9">
    <source>
        <dbReference type="PIRSR" id="PIRSR601088-4"/>
    </source>
</evidence>
<dbReference type="OrthoDB" id="9767022at2"/>
<reference evidence="12 13" key="1">
    <citation type="submission" date="2014-08" db="EMBL/GenBank/DDBJ databases">
        <title>Genome sequences of NCPPB Pectobacterium isolates.</title>
        <authorList>
            <person name="Glover R.H."/>
            <person name="Sapp M."/>
            <person name="Elphinstone J."/>
        </authorList>
    </citation>
    <scope>NUCLEOTIDE SEQUENCE [LARGE SCALE GENOMIC DNA]</scope>
    <source>
        <strain evidence="12 13">LMG 21372</strain>
    </source>
</reference>
<dbReference type="InterPro" id="IPR001088">
    <property type="entry name" value="Glyco_hydro_4"/>
</dbReference>
<dbReference type="GO" id="GO:0005975">
    <property type="term" value="P:carbohydrate metabolic process"/>
    <property type="evidence" value="ECO:0007669"/>
    <property type="project" value="InterPro"/>
</dbReference>
<evidence type="ECO:0000256" key="3">
    <source>
        <dbReference type="ARBA" id="ARBA00022801"/>
    </source>
</evidence>
<evidence type="ECO:0000256" key="1">
    <source>
        <dbReference type="ARBA" id="ARBA00010141"/>
    </source>
</evidence>
<sequence length="460" mass="51214">MKLTVLGGGGVRSPFLAKSIAYHAHRIGVSDVVFMDTDETKLAIYGEIARSVFERIRPDVRFSLSSNAREALTGANSIITTLRVGGEQGRVLDERIALEHQVLGQETTGAGGFAMALRSIPVIVEYCRLIEEVSAPDAVLFNFTNPSGMVTEAILKSGFQRRVYGICDAPSELIGELATLLGCEADDLKVDCYGLNHLSWFHNIRLRGQDVTSLLLDDPRLYRDTGMKYFSPELVALNHNQLLNEYLYYYYYREEALAAILAAGESRGEQIAAINQVMLRELMAMDVQAEPERAFNTWLSHYLVRENSYMQRESSQGKAHVRQAITLQQFIEQPDSGGYAGVAIDILDAVGRGRDKRVVVSQANRGTLDFLHDDDVIEISCELGRDGLQPIALGDVPETQRNLIGKVKEYERLAVEAILTRDRQLAVKALMVHPLVNSYSLAHKLVTAYLTAHKDYCLGW</sequence>
<dbReference type="PANTHER" id="PTHR32092:SF5">
    <property type="entry name" value="6-PHOSPHO-BETA-GLUCOSIDASE"/>
    <property type="match status" value="1"/>
</dbReference>
<feature type="binding site" evidence="7">
    <location>
        <position position="90"/>
    </location>
    <ligand>
        <name>substrate</name>
    </ligand>
</feature>
<keyword evidence="6 10" id="KW-0326">Glycosidase</keyword>
<keyword evidence="4 10" id="KW-0520">NAD</keyword>
<keyword evidence="3 10" id="KW-0378">Hydrolase</keyword>
<evidence type="ECO:0000313" key="13">
    <source>
        <dbReference type="Proteomes" id="UP000029435"/>
    </source>
</evidence>
<evidence type="ECO:0000259" key="11">
    <source>
        <dbReference type="Pfam" id="PF11975"/>
    </source>
</evidence>
<evidence type="ECO:0000256" key="4">
    <source>
        <dbReference type="ARBA" id="ARBA00023027"/>
    </source>
</evidence>
<dbReference type="PRINTS" id="PR00732">
    <property type="entry name" value="GLHYDRLASE4"/>
</dbReference>
<feature type="domain" description="Glycosyl hydrolase family 4 C-terminal" evidence="11">
    <location>
        <begin position="192"/>
        <end position="436"/>
    </location>
</feature>
<dbReference type="InterPro" id="IPR015955">
    <property type="entry name" value="Lactate_DH/Glyco_Ohase_4_C"/>
</dbReference>
<evidence type="ECO:0000256" key="8">
    <source>
        <dbReference type="PIRSR" id="PIRSR601088-3"/>
    </source>
</evidence>
<evidence type="ECO:0000256" key="7">
    <source>
        <dbReference type="PIRSR" id="PIRSR601088-2"/>
    </source>
</evidence>
<feature type="site" description="Increases basicity of active site Tyr" evidence="9">
    <location>
        <position position="106"/>
    </location>
</feature>
<feature type="binding site" evidence="7">
    <location>
        <position position="145"/>
    </location>
    <ligand>
        <name>substrate</name>
    </ligand>
</feature>
<feature type="binding site" evidence="8">
    <location>
        <position position="197"/>
    </location>
    <ligand>
        <name>Mn(2+)</name>
        <dbReference type="ChEBI" id="CHEBI:29035"/>
    </ligand>
</feature>
<dbReference type="GO" id="GO:0016616">
    <property type="term" value="F:oxidoreductase activity, acting on the CH-OH group of donors, NAD or NADP as acceptor"/>
    <property type="evidence" value="ECO:0007669"/>
    <property type="project" value="InterPro"/>
</dbReference>
<evidence type="ECO:0000256" key="6">
    <source>
        <dbReference type="ARBA" id="ARBA00023295"/>
    </source>
</evidence>
<feature type="binding site" evidence="8">
    <location>
        <position position="167"/>
    </location>
    <ligand>
        <name>Mn(2+)</name>
        <dbReference type="ChEBI" id="CHEBI:29035"/>
    </ligand>
</feature>